<organism evidence="3 4">
    <name type="scientific">Rhododendron williamsianum</name>
    <dbReference type="NCBI Taxonomy" id="262921"/>
    <lineage>
        <taxon>Eukaryota</taxon>
        <taxon>Viridiplantae</taxon>
        <taxon>Streptophyta</taxon>
        <taxon>Embryophyta</taxon>
        <taxon>Tracheophyta</taxon>
        <taxon>Spermatophyta</taxon>
        <taxon>Magnoliopsida</taxon>
        <taxon>eudicotyledons</taxon>
        <taxon>Gunneridae</taxon>
        <taxon>Pentapetalae</taxon>
        <taxon>asterids</taxon>
        <taxon>Ericales</taxon>
        <taxon>Ericaceae</taxon>
        <taxon>Ericoideae</taxon>
        <taxon>Rhodoreae</taxon>
        <taxon>Rhododendron</taxon>
    </lineage>
</organism>
<dbReference type="InterPro" id="IPR052441">
    <property type="entry name" value="Armadillo-Ser/Thr_Kinase"/>
</dbReference>
<dbReference type="InterPro" id="IPR055164">
    <property type="entry name" value="EDR1/CTR1/ARMC3-like_pept-like"/>
</dbReference>
<name>A0A6A4M7P7_9ERIC</name>
<dbReference type="PANTHER" id="PTHR46618">
    <property type="entry name" value="ARMADILLO REPEAT-CONTAINING PROTEIN 3"/>
    <property type="match status" value="1"/>
</dbReference>
<evidence type="ECO:0000313" key="3">
    <source>
        <dbReference type="EMBL" id="KAE9465392.1"/>
    </source>
</evidence>
<comment type="caution">
    <text evidence="3">The sequence shown here is derived from an EMBL/GenBank/DDBJ whole genome shotgun (WGS) entry which is preliminary data.</text>
</comment>
<dbReference type="Pfam" id="PF14381">
    <property type="entry name" value="EDR1_CTR1_ARMC3_pept"/>
    <property type="match status" value="1"/>
</dbReference>
<dbReference type="Proteomes" id="UP000428333">
    <property type="component" value="Linkage Group LG02"/>
</dbReference>
<dbReference type="PANTHER" id="PTHR46618:SF1">
    <property type="entry name" value="ARMADILLO REPEAT-CONTAINING PROTEIN 3"/>
    <property type="match status" value="1"/>
</dbReference>
<evidence type="ECO:0000313" key="4">
    <source>
        <dbReference type="Proteomes" id="UP000428333"/>
    </source>
</evidence>
<feature type="domain" description="EDR1/CTR1/ARMC3-like peptidase-like" evidence="2">
    <location>
        <begin position="128"/>
        <end position="316"/>
    </location>
</feature>
<keyword evidence="1" id="KW-0677">Repeat</keyword>
<dbReference type="OrthoDB" id="339325at2759"/>
<keyword evidence="4" id="KW-1185">Reference proteome</keyword>
<dbReference type="AlphaFoldDB" id="A0A6A4M7P7"/>
<sequence>METPGRRSSHFPENKRALRLRLGTIEYKVEDSFQLEVYGNERETASSYKSWAQQTQESYQLQLALALRLSAEATCADDPNFLEPGTVDSPTAAGWHRPRSSRIGSGWWLGELMPRAGPADCFEGNVLTGCMSYCDKVPDGFYLIHGMDPYLWSMSTDLEDSGRVPSFDTLKAVDPADGSPTEVVLIDKSWDSGLKELQSMVHSLSSNWITRKEVVDHLAELVCNRMGGVASSGEECFDNPWKEGAGLLKDCLGSVMLPIGSLCVGFCVHRALLFKVLADMVNLPCRIAKGCKYCERELASSCLVRFDNDRYAVFDLSNLQKLMKVEVIYQSLPIMWMYDIFREYVVDLIGRPGSLSHPDSLINGISSVVVSSPLCHPKFRTVESAGNFRMFARLYFSDCQSLNIAFDDASSGNLLISSFTYCRIMWNGMVLSCLLP</sequence>
<evidence type="ECO:0000256" key="1">
    <source>
        <dbReference type="ARBA" id="ARBA00022737"/>
    </source>
</evidence>
<feature type="non-terminal residue" evidence="3">
    <location>
        <position position="1"/>
    </location>
</feature>
<protein>
    <recommendedName>
        <fullName evidence="2">EDR1/CTR1/ARMC3-like peptidase-like domain-containing protein</fullName>
    </recommendedName>
</protein>
<gene>
    <name evidence="3" type="ORF">C3L33_02703</name>
</gene>
<reference evidence="3 4" key="1">
    <citation type="journal article" date="2019" name="Genome Biol. Evol.">
        <title>The Rhododendron genome and chromosomal organization provide insight into shared whole-genome duplications across the heath family (Ericaceae).</title>
        <authorList>
            <person name="Soza V.L."/>
            <person name="Lindsley D."/>
            <person name="Waalkes A."/>
            <person name="Ramage E."/>
            <person name="Patwardhan R.P."/>
            <person name="Burton J.N."/>
            <person name="Adey A."/>
            <person name="Kumar A."/>
            <person name="Qiu R."/>
            <person name="Shendure J."/>
            <person name="Hall B."/>
        </authorList>
    </citation>
    <scope>NUCLEOTIDE SEQUENCE [LARGE SCALE GENOMIC DNA]</scope>
    <source>
        <strain evidence="3">RSF 1966-606</strain>
    </source>
</reference>
<proteinExistence type="predicted"/>
<evidence type="ECO:0000259" key="2">
    <source>
        <dbReference type="Pfam" id="PF14381"/>
    </source>
</evidence>
<dbReference type="EMBL" id="QEFC01000264">
    <property type="protein sequence ID" value="KAE9465392.1"/>
    <property type="molecule type" value="Genomic_DNA"/>
</dbReference>
<accession>A0A6A4M7P7</accession>